<feature type="domain" description="Tyr recombinase" evidence="6">
    <location>
        <begin position="186"/>
        <end position="373"/>
    </location>
</feature>
<dbReference type="Pfam" id="PF12167">
    <property type="entry name" value="Arm-DNA-bind_2"/>
    <property type="match status" value="1"/>
</dbReference>
<gene>
    <name evidence="8" type="ORF">FNU76_04225</name>
</gene>
<dbReference type="OrthoDB" id="1822491at2"/>
<evidence type="ECO:0000256" key="4">
    <source>
        <dbReference type="ARBA" id="ARBA00023172"/>
    </source>
</evidence>
<dbReference type="GO" id="GO:0006310">
    <property type="term" value="P:DNA recombination"/>
    <property type="evidence" value="ECO:0007669"/>
    <property type="project" value="UniProtKB-KW"/>
</dbReference>
<keyword evidence="3 5" id="KW-0238">DNA-binding</keyword>
<dbReference type="InterPro" id="IPR044068">
    <property type="entry name" value="CB"/>
</dbReference>
<protein>
    <submittedName>
        <fullName evidence="8">Site-specific integrase</fullName>
    </submittedName>
</protein>
<dbReference type="PANTHER" id="PTHR30629">
    <property type="entry name" value="PROPHAGE INTEGRASE"/>
    <property type="match status" value="1"/>
</dbReference>
<evidence type="ECO:0000259" key="7">
    <source>
        <dbReference type="PROSITE" id="PS51900"/>
    </source>
</evidence>
<feature type="domain" description="Core-binding (CB)" evidence="7">
    <location>
        <begin position="82"/>
        <end position="161"/>
    </location>
</feature>
<dbReference type="Pfam" id="PF00589">
    <property type="entry name" value="Phage_integrase"/>
    <property type="match status" value="1"/>
</dbReference>
<keyword evidence="4" id="KW-0233">DNA recombination</keyword>
<evidence type="ECO:0000259" key="6">
    <source>
        <dbReference type="PROSITE" id="PS51898"/>
    </source>
</evidence>
<dbReference type="PANTHER" id="PTHR30629:SF6">
    <property type="entry name" value="PROPHAGE INTEGRASE INTA-RELATED"/>
    <property type="match status" value="1"/>
</dbReference>
<organism evidence="8 9">
    <name type="scientific">Chitinimonas arctica</name>
    <dbReference type="NCBI Taxonomy" id="2594795"/>
    <lineage>
        <taxon>Bacteria</taxon>
        <taxon>Pseudomonadati</taxon>
        <taxon>Pseudomonadota</taxon>
        <taxon>Betaproteobacteria</taxon>
        <taxon>Neisseriales</taxon>
        <taxon>Chitinibacteraceae</taxon>
        <taxon>Chitinimonas</taxon>
    </lineage>
</organism>
<proteinExistence type="inferred from homology"/>
<keyword evidence="9" id="KW-1185">Reference proteome</keyword>
<dbReference type="PROSITE" id="PS51900">
    <property type="entry name" value="CB"/>
    <property type="match status" value="1"/>
</dbReference>
<dbReference type="Gene3D" id="1.10.150.130">
    <property type="match status" value="1"/>
</dbReference>
<keyword evidence="2" id="KW-0229">DNA integration</keyword>
<evidence type="ECO:0000313" key="8">
    <source>
        <dbReference type="EMBL" id="QDQ25623.1"/>
    </source>
</evidence>
<dbReference type="PROSITE" id="PS51898">
    <property type="entry name" value="TYR_RECOMBINASE"/>
    <property type="match status" value="1"/>
</dbReference>
<dbReference type="GO" id="GO:0015074">
    <property type="term" value="P:DNA integration"/>
    <property type="evidence" value="ECO:0007669"/>
    <property type="project" value="UniProtKB-KW"/>
</dbReference>
<dbReference type="InterPro" id="IPR011010">
    <property type="entry name" value="DNA_brk_join_enz"/>
</dbReference>
<dbReference type="InterPro" id="IPR022000">
    <property type="entry name" value="Min27-like_integrase_DNA_bind"/>
</dbReference>
<evidence type="ECO:0000256" key="1">
    <source>
        <dbReference type="ARBA" id="ARBA00008857"/>
    </source>
</evidence>
<accession>A0A516SBV1</accession>
<dbReference type="KEGG" id="cari:FNU76_04225"/>
<dbReference type="InterPro" id="IPR002104">
    <property type="entry name" value="Integrase_catalytic"/>
</dbReference>
<evidence type="ECO:0000256" key="5">
    <source>
        <dbReference type="PROSITE-ProRule" id="PRU01248"/>
    </source>
</evidence>
<sequence length="391" mass="44785">MGGIRRGVRAASASSIEITFFYRGERCRERIRLKPTPANLKAAEKYKAAIEDSISKGTFNYLATFPESSKAEKYVERKGQILTVEVFLDAWLERQRKHVKASTFDGYRKIMLNILIPNFGNLKLDALKRATIRGWCHSLECGNKRISNILSPLRIALQEAVDDELIEMNPLYGWSYKRKEAVKEDDDVDPFSPDEQAIILASIDGQFHNLVQFALWTGLRTSEFIALEWGDIDWRRGSFRVSRAKTLAAKDPEVPKTKAGKRDVKLLEPALTALKEQKQHTRLHPSNRVFLNPHTGLPWTGDQQIRSFWTRALTQAKIRYRRPYQTRHTYASMMLSAGESPMWVAQQMGHSDWTMIARVYGRWIPDANPTAGNKALEVFVKTPALRHREAV</sequence>
<dbReference type="EMBL" id="CP041730">
    <property type="protein sequence ID" value="QDQ25623.1"/>
    <property type="molecule type" value="Genomic_DNA"/>
</dbReference>
<evidence type="ECO:0000256" key="2">
    <source>
        <dbReference type="ARBA" id="ARBA00022908"/>
    </source>
</evidence>
<dbReference type="Gene3D" id="1.10.443.10">
    <property type="entry name" value="Intergrase catalytic core"/>
    <property type="match status" value="1"/>
</dbReference>
<dbReference type="RefSeq" id="WP_143856548.1">
    <property type="nucleotide sequence ID" value="NZ_CP041730.1"/>
</dbReference>
<name>A0A516SBV1_9NEIS</name>
<reference evidence="9" key="1">
    <citation type="submission" date="2019-07" db="EMBL/GenBank/DDBJ databases">
        <title>Chitinimonas sp. nov., isolated from Ny-Alesund, arctica soil.</title>
        <authorList>
            <person name="Xu Q."/>
            <person name="Peng F."/>
        </authorList>
    </citation>
    <scope>NUCLEOTIDE SEQUENCE [LARGE SCALE GENOMIC DNA]</scope>
    <source>
        <strain evidence="9">R3-44</strain>
    </source>
</reference>
<dbReference type="InterPro" id="IPR050808">
    <property type="entry name" value="Phage_Integrase"/>
</dbReference>
<dbReference type="Pfam" id="PF14659">
    <property type="entry name" value="Phage_int_SAM_3"/>
    <property type="match status" value="1"/>
</dbReference>
<evidence type="ECO:0000256" key="3">
    <source>
        <dbReference type="ARBA" id="ARBA00023125"/>
    </source>
</evidence>
<comment type="similarity">
    <text evidence="1">Belongs to the 'phage' integrase family.</text>
</comment>
<dbReference type="Proteomes" id="UP000317550">
    <property type="component" value="Chromosome"/>
</dbReference>
<evidence type="ECO:0000313" key="9">
    <source>
        <dbReference type="Proteomes" id="UP000317550"/>
    </source>
</evidence>
<dbReference type="InterPro" id="IPR010998">
    <property type="entry name" value="Integrase_recombinase_N"/>
</dbReference>
<dbReference type="InterPro" id="IPR004107">
    <property type="entry name" value="Integrase_SAM-like_N"/>
</dbReference>
<dbReference type="AlphaFoldDB" id="A0A516SBV1"/>
<dbReference type="SUPFAM" id="SSF56349">
    <property type="entry name" value="DNA breaking-rejoining enzymes"/>
    <property type="match status" value="1"/>
</dbReference>
<dbReference type="GO" id="GO:0003677">
    <property type="term" value="F:DNA binding"/>
    <property type="evidence" value="ECO:0007669"/>
    <property type="project" value="UniProtKB-UniRule"/>
</dbReference>
<dbReference type="CDD" id="cd01189">
    <property type="entry name" value="INT_ICEBs1_C_like"/>
    <property type="match status" value="1"/>
</dbReference>
<dbReference type="InterPro" id="IPR013762">
    <property type="entry name" value="Integrase-like_cat_sf"/>
</dbReference>